<name>A0A3N2QGW0_9RHOB</name>
<protein>
    <submittedName>
        <fullName evidence="1">Uncharacterized protein</fullName>
    </submittedName>
</protein>
<comment type="caution">
    <text evidence="1">The sequence shown here is derived from an EMBL/GenBank/DDBJ whole genome shotgun (WGS) entry which is preliminary data.</text>
</comment>
<gene>
    <name evidence="1" type="ORF">EAT49_20660</name>
</gene>
<organism evidence="1 2">
    <name type="scientific">Histidinibacterium lentulum</name>
    <dbReference type="NCBI Taxonomy" id="2480588"/>
    <lineage>
        <taxon>Bacteria</taxon>
        <taxon>Pseudomonadati</taxon>
        <taxon>Pseudomonadota</taxon>
        <taxon>Alphaproteobacteria</taxon>
        <taxon>Rhodobacterales</taxon>
        <taxon>Paracoccaceae</taxon>
        <taxon>Histidinibacterium</taxon>
    </lineage>
</organism>
<dbReference type="AlphaFoldDB" id="A0A3N2QGW0"/>
<evidence type="ECO:0000313" key="1">
    <source>
        <dbReference type="EMBL" id="ROT94442.1"/>
    </source>
</evidence>
<accession>A0A3N2QGW0</accession>
<keyword evidence="2" id="KW-1185">Reference proteome</keyword>
<dbReference type="Proteomes" id="UP000268016">
    <property type="component" value="Unassembled WGS sequence"/>
</dbReference>
<evidence type="ECO:0000313" key="2">
    <source>
        <dbReference type="Proteomes" id="UP000268016"/>
    </source>
</evidence>
<sequence length="153" mass="18047">MDVAYIDAPPTLDSFVYAIARDQDWYHQMAIEETETRIQHLRKTDEMSWIPIYEQAGAVALRQMQEIWRLVFAAKPTEWKYEGERRLLVQSPQSDTAPILRPYPREAIKEVILGERMVDHYRVQILALMKKRYPEVPVRTARRAKGVYTLVID</sequence>
<reference evidence="1 2" key="1">
    <citation type="submission" date="2018-10" db="EMBL/GenBank/DDBJ databases">
        <title>Histidinibacterium lentulum gen. nov., sp. nov., a marine bacterium from the culture broth of Picochlorum sp. 122.</title>
        <authorList>
            <person name="Wang G."/>
        </authorList>
    </citation>
    <scope>NUCLEOTIDE SEQUENCE [LARGE SCALE GENOMIC DNA]</scope>
    <source>
        <strain evidence="1 2">B17</strain>
    </source>
</reference>
<proteinExistence type="predicted"/>
<dbReference type="EMBL" id="RDRB01000016">
    <property type="protein sequence ID" value="ROT94442.1"/>
    <property type="molecule type" value="Genomic_DNA"/>
</dbReference>